<protein>
    <recommendedName>
        <fullName evidence="3">Reverse transcriptase domain-containing protein</fullName>
    </recommendedName>
</protein>
<evidence type="ECO:0008006" key="3">
    <source>
        <dbReference type="Google" id="ProtNLM"/>
    </source>
</evidence>
<organism evidence="2">
    <name type="scientific">Tanacetum cinerariifolium</name>
    <name type="common">Dalmatian daisy</name>
    <name type="synonym">Chrysanthemum cinerariifolium</name>
    <dbReference type="NCBI Taxonomy" id="118510"/>
    <lineage>
        <taxon>Eukaryota</taxon>
        <taxon>Viridiplantae</taxon>
        <taxon>Streptophyta</taxon>
        <taxon>Embryophyta</taxon>
        <taxon>Tracheophyta</taxon>
        <taxon>Spermatophyta</taxon>
        <taxon>Magnoliopsida</taxon>
        <taxon>eudicotyledons</taxon>
        <taxon>Gunneridae</taxon>
        <taxon>Pentapetalae</taxon>
        <taxon>asterids</taxon>
        <taxon>campanulids</taxon>
        <taxon>Asterales</taxon>
        <taxon>Asteraceae</taxon>
        <taxon>Asteroideae</taxon>
        <taxon>Anthemideae</taxon>
        <taxon>Anthemidinae</taxon>
        <taxon>Tanacetum</taxon>
    </lineage>
</organism>
<sequence>MRTRRSVRTSPLGYDPEVERSARLRRKEVRQFSTNLDYAGLKELFTELSDDDATGVESPPRAANGAVSNFKIQPNLIAILPVFRGHEEPYAHLREFFSIADTYQVNNTTKDGELVKVFYDGLDYHTQQFVMATSGGTFFSRPIEEEWEFFEKLSKGSKTQASMDRNNNHTSSANCMSNRHGTNSKISELSKKVDLLLRNLGKGVMTVSQVSHNACSMCGDPSHSVNNCQSWGAPSNEEVNGVYGNRPQNDPFCNTLKMGRSGITGQRALHHRSLAQDMRTTSI</sequence>
<reference evidence="2" key="1">
    <citation type="journal article" date="2019" name="Sci. Rep.">
        <title>Draft genome of Tanacetum cinerariifolium, the natural source of mosquito coil.</title>
        <authorList>
            <person name="Yamashiro T."/>
            <person name="Shiraishi A."/>
            <person name="Satake H."/>
            <person name="Nakayama K."/>
        </authorList>
    </citation>
    <scope>NUCLEOTIDE SEQUENCE</scope>
</reference>
<accession>A0A6L2NNF5</accession>
<evidence type="ECO:0000256" key="1">
    <source>
        <dbReference type="SAM" id="MobiDB-lite"/>
    </source>
</evidence>
<proteinExistence type="predicted"/>
<feature type="region of interest" description="Disordered" evidence="1">
    <location>
        <begin position="158"/>
        <end position="181"/>
    </location>
</feature>
<dbReference type="EMBL" id="BKCJ010009628">
    <property type="protein sequence ID" value="GEU87871.1"/>
    <property type="molecule type" value="Genomic_DNA"/>
</dbReference>
<dbReference type="AlphaFoldDB" id="A0A6L2NNF5"/>
<evidence type="ECO:0000313" key="2">
    <source>
        <dbReference type="EMBL" id="GEU87871.1"/>
    </source>
</evidence>
<comment type="caution">
    <text evidence="2">The sequence shown here is derived from an EMBL/GenBank/DDBJ whole genome shotgun (WGS) entry which is preliminary data.</text>
</comment>
<gene>
    <name evidence="2" type="ORF">Tci_059849</name>
</gene>
<name>A0A6L2NNF5_TANCI</name>